<protein>
    <submittedName>
        <fullName evidence="8">MFS transporter</fullName>
    </submittedName>
</protein>
<keyword evidence="3 6" id="KW-0812">Transmembrane</keyword>
<keyword evidence="2" id="KW-0813">Transport</keyword>
<evidence type="ECO:0000256" key="1">
    <source>
        <dbReference type="ARBA" id="ARBA00004651"/>
    </source>
</evidence>
<dbReference type="Proteomes" id="UP000283380">
    <property type="component" value="Unassembled WGS sequence"/>
</dbReference>
<evidence type="ECO:0000256" key="6">
    <source>
        <dbReference type="SAM" id="Phobius"/>
    </source>
</evidence>
<accession>A0ABX9LTE3</accession>
<gene>
    <name evidence="8" type="ORF">DS834_06645</name>
</gene>
<feature type="transmembrane region" description="Helical" evidence="6">
    <location>
        <begin position="41"/>
        <end position="60"/>
    </location>
</feature>
<dbReference type="InterPro" id="IPR036259">
    <property type="entry name" value="MFS_trans_sf"/>
</dbReference>
<evidence type="ECO:0000256" key="3">
    <source>
        <dbReference type="ARBA" id="ARBA00022692"/>
    </source>
</evidence>
<evidence type="ECO:0000256" key="5">
    <source>
        <dbReference type="ARBA" id="ARBA00023136"/>
    </source>
</evidence>
<sequence>MKKIVENNESIYYLSAFLLSLGVALPHSVLTVLLIRKGLSLSSIMLVQATYSLAVLVGEYPSGLISDIFSKKDVFIISKLLLLIMFLAVIYFDNVIYIAVAWFIYGIASALDSGTLDAELINDLKIENLDVEKFIGTTNKLSFIAELIGSTVGSFIFYKVGVSFYWLSIVFTLLAVFITVVGFKEVNTRPLKKKTHNFWIEIMIQSKEGLKEVKEKSTLKLMIALTFVGQFFFQAHFQLWQALFLYIGLDKKNFYIIYILFQILSVAAYSVPIKKMLSVRSNKIFYLIFVALISCLFLLMESKNNIIFIGIYLLFVFIFTVFNYFSDYLFAQKVSYEHISSLTSLKSSCGRIASILAMLESSIFLQHISVLNTVMINFGFSAALSVIIVLKFKK</sequence>
<feature type="domain" description="Major facilitator superfamily (MFS) profile" evidence="7">
    <location>
        <begin position="8"/>
        <end position="394"/>
    </location>
</feature>
<proteinExistence type="predicted"/>
<keyword evidence="4 6" id="KW-1133">Transmembrane helix</keyword>
<evidence type="ECO:0000313" key="8">
    <source>
        <dbReference type="EMBL" id="RHW50322.1"/>
    </source>
</evidence>
<dbReference type="InterPro" id="IPR020846">
    <property type="entry name" value="MFS_dom"/>
</dbReference>
<reference evidence="8 9" key="1">
    <citation type="submission" date="2018-07" db="EMBL/GenBank/DDBJ databases">
        <title>Genome sequences of six Lactobacillus spp. isolated from bumble bee guts.</title>
        <authorList>
            <person name="Motta E.V.S."/>
            <person name="Moran N.A."/>
        </authorList>
    </citation>
    <scope>NUCLEOTIDE SEQUENCE [LARGE SCALE GENOMIC DNA]</scope>
    <source>
        <strain evidence="8 9">BI-4G</strain>
    </source>
</reference>
<feature type="transmembrane region" description="Helical" evidence="6">
    <location>
        <begin position="80"/>
        <end position="105"/>
    </location>
</feature>
<dbReference type="PROSITE" id="PS50850">
    <property type="entry name" value="MFS"/>
    <property type="match status" value="1"/>
</dbReference>
<dbReference type="CDD" id="cd06174">
    <property type="entry name" value="MFS"/>
    <property type="match status" value="1"/>
</dbReference>
<evidence type="ECO:0000313" key="9">
    <source>
        <dbReference type="Proteomes" id="UP000283380"/>
    </source>
</evidence>
<dbReference type="PANTHER" id="PTHR23530:SF1">
    <property type="entry name" value="PERMEASE, MAJOR FACILITATOR SUPERFAMILY-RELATED"/>
    <property type="match status" value="1"/>
</dbReference>
<dbReference type="Gene3D" id="1.20.1250.20">
    <property type="entry name" value="MFS general substrate transporter like domains"/>
    <property type="match status" value="1"/>
</dbReference>
<dbReference type="InterPro" id="IPR053160">
    <property type="entry name" value="MFS_DHA3_Transporter"/>
</dbReference>
<comment type="caution">
    <text evidence="8">The sequence shown here is derived from an EMBL/GenBank/DDBJ whole genome shotgun (WGS) entry which is preliminary data.</text>
</comment>
<feature type="transmembrane region" description="Helical" evidence="6">
    <location>
        <begin position="164"/>
        <end position="183"/>
    </location>
</feature>
<dbReference type="EMBL" id="QOCU01000007">
    <property type="protein sequence ID" value="RHW50322.1"/>
    <property type="molecule type" value="Genomic_DNA"/>
</dbReference>
<dbReference type="SUPFAM" id="SSF103473">
    <property type="entry name" value="MFS general substrate transporter"/>
    <property type="match status" value="1"/>
</dbReference>
<feature type="transmembrane region" description="Helical" evidence="6">
    <location>
        <begin position="255"/>
        <end position="272"/>
    </location>
</feature>
<name>A0ABX9LTE3_9LACO</name>
<dbReference type="Pfam" id="PF07690">
    <property type="entry name" value="MFS_1"/>
    <property type="match status" value="1"/>
</dbReference>
<feature type="transmembrane region" description="Helical" evidence="6">
    <location>
        <begin position="306"/>
        <end position="331"/>
    </location>
</feature>
<organism evidence="8 9">
    <name type="scientific">Lactobacillus bombicola</name>
    <dbReference type="NCBI Taxonomy" id="1505723"/>
    <lineage>
        <taxon>Bacteria</taxon>
        <taxon>Bacillati</taxon>
        <taxon>Bacillota</taxon>
        <taxon>Bacilli</taxon>
        <taxon>Lactobacillales</taxon>
        <taxon>Lactobacillaceae</taxon>
        <taxon>Lactobacillus</taxon>
    </lineage>
</organism>
<evidence type="ECO:0000256" key="4">
    <source>
        <dbReference type="ARBA" id="ARBA00022989"/>
    </source>
</evidence>
<dbReference type="InterPro" id="IPR011701">
    <property type="entry name" value="MFS"/>
</dbReference>
<evidence type="ECO:0000259" key="7">
    <source>
        <dbReference type="PROSITE" id="PS50850"/>
    </source>
</evidence>
<keyword evidence="9" id="KW-1185">Reference proteome</keyword>
<dbReference type="RefSeq" id="WP_118907176.1">
    <property type="nucleotide sequence ID" value="NZ_QOCU01000007.1"/>
</dbReference>
<keyword evidence="5 6" id="KW-0472">Membrane</keyword>
<feature type="transmembrane region" description="Helical" evidence="6">
    <location>
        <begin position="221"/>
        <end position="249"/>
    </location>
</feature>
<evidence type="ECO:0000256" key="2">
    <source>
        <dbReference type="ARBA" id="ARBA00022448"/>
    </source>
</evidence>
<feature type="transmembrane region" description="Helical" evidence="6">
    <location>
        <begin position="284"/>
        <end position="300"/>
    </location>
</feature>
<feature type="transmembrane region" description="Helical" evidence="6">
    <location>
        <begin position="12"/>
        <end position="35"/>
    </location>
</feature>
<comment type="subcellular location">
    <subcellularLocation>
        <location evidence="1">Cell membrane</location>
        <topology evidence="1">Multi-pass membrane protein</topology>
    </subcellularLocation>
</comment>
<dbReference type="PANTHER" id="PTHR23530">
    <property type="entry name" value="TRANSPORT PROTEIN-RELATED"/>
    <property type="match status" value="1"/>
</dbReference>
<feature type="transmembrane region" description="Helical" evidence="6">
    <location>
        <begin position="374"/>
        <end position="392"/>
    </location>
</feature>